<dbReference type="RefSeq" id="WP_053238595.1">
    <property type="nucleotide sequence ID" value="NZ_CP011125.1"/>
</dbReference>
<evidence type="ECO:0000313" key="3">
    <source>
        <dbReference type="Proteomes" id="UP000034883"/>
    </source>
</evidence>
<dbReference type="AlphaFoldDB" id="A0A0F6WAR7"/>
<accession>A0A0F6WAR7</accession>
<dbReference type="PROSITE" id="PS51257">
    <property type="entry name" value="PROKAR_LIPOPROTEIN"/>
    <property type="match status" value="1"/>
</dbReference>
<organism evidence="2 3">
    <name type="scientific">Sandaracinus amylolyticus</name>
    <dbReference type="NCBI Taxonomy" id="927083"/>
    <lineage>
        <taxon>Bacteria</taxon>
        <taxon>Pseudomonadati</taxon>
        <taxon>Myxococcota</taxon>
        <taxon>Polyangia</taxon>
        <taxon>Polyangiales</taxon>
        <taxon>Sandaracinaceae</taxon>
        <taxon>Sandaracinus</taxon>
    </lineage>
</organism>
<protein>
    <submittedName>
        <fullName evidence="2">Uncharacterized protein</fullName>
    </submittedName>
</protein>
<keyword evidence="3" id="KW-1185">Reference proteome</keyword>
<gene>
    <name evidence="2" type="ORF">DB32_008910</name>
</gene>
<sequence>MSLRPWLAVLVCTLFVTLVGCPGDLEFGSRCERTSQCPEPFACVLGRCRSECVEQRDCPLASECVLVDGAGVCTLPQDACEDDSECPQPLVCGEERCRATCVDDDDCARGAQCDARDGRNVCVAGASVPPDGGDETPIDAGVDAGADGGTSRCSDPGDGTVRPGLDGWCIESSGLTDVDTRVGAIVWGDRHALEIDLRGAPAGSWVRAYQELALDESVSHTALVPELDVAGGAAIFALEALDASGAVIARRAYVHGATPGDDDACDATGRETTRCDHVDRYDDYLLATGTALGDMRTDVARVVRVRRMIELVAGEGSEARLLSSGFTDDVTPCPIAWWRNEPAIARAFFDRPGTRLDAQLAWGGDLTAAVHLSPRAACGSAIVFEGARWLERSAALPEDGGAATVELWWSAEQSYGGSLPHALLWQADGDLGVMIQGRRLRVTAGACGGDPSTPALEVIDEAHPIVDFDVRPQEIEVLVDHRTPRLCLAREGVRIGCDDTPACEMPARGRGALRIAAGAPGVHQPFRGTLDELRVRAGDVSPDPARGRTGACYVDRVCATGSARWVRDSGSLECRPPTDCTTVSTCPAHARDGSAECTGGGADLECVISPDCFTLTGTCEQDCVSSDLCRESIAIVRACGT</sequence>
<evidence type="ECO:0000313" key="2">
    <source>
        <dbReference type="EMBL" id="AKF11761.1"/>
    </source>
</evidence>
<dbReference type="Proteomes" id="UP000034883">
    <property type="component" value="Chromosome"/>
</dbReference>
<dbReference type="EMBL" id="CP011125">
    <property type="protein sequence ID" value="AKF11761.1"/>
    <property type="molecule type" value="Genomic_DNA"/>
</dbReference>
<feature type="region of interest" description="Disordered" evidence="1">
    <location>
        <begin position="128"/>
        <end position="157"/>
    </location>
</feature>
<dbReference type="KEGG" id="samy:DB32_008910"/>
<reference evidence="2 3" key="1">
    <citation type="submission" date="2015-03" db="EMBL/GenBank/DDBJ databases">
        <title>Genome assembly of Sandaracinus amylolyticus DSM 53668.</title>
        <authorList>
            <person name="Sharma G."/>
            <person name="Subramanian S."/>
        </authorList>
    </citation>
    <scope>NUCLEOTIDE SEQUENCE [LARGE SCALE GENOMIC DNA]</scope>
    <source>
        <strain evidence="2 3">DSM 53668</strain>
    </source>
</reference>
<evidence type="ECO:0000256" key="1">
    <source>
        <dbReference type="SAM" id="MobiDB-lite"/>
    </source>
</evidence>
<proteinExistence type="predicted"/>
<name>A0A0F6WAR7_9BACT</name>